<proteinExistence type="predicted"/>
<dbReference type="RefSeq" id="XP_060445947.1">
    <property type="nucleotide sequence ID" value="XM_060590342.1"/>
</dbReference>
<organism evidence="1 2">
    <name type="scientific">Colletotrichum phormii</name>
    <dbReference type="NCBI Taxonomy" id="359342"/>
    <lineage>
        <taxon>Eukaryota</taxon>
        <taxon>Fungi</taxon>
        <taxon>Dikarya</taxon>
        <taxon>Ascomycota</taxon>
        <taxon>Pezizomycotina</taxon>
        <taxon>Sordariomycetes</taxon>
        <taxon>Hypocreomycetidae</taxon>
        <taxon>Glomerellales</taxon>
        <taxon>Glomerellaceae</taxon>
        <taxon>Colletotrichum</taxon>
        <taxon>Colletotrichum acutatum species complex</taxon>
    </lineage>
</organism>
<gene>
    <name evidence="1" type="ORF">BDP81DRAFT_427274</name>
</gene>
<dbReference type="Proteomes" id="UP001243989">
    <property type="component" value="Unassembled WGS sequence"/>
</dbReference>
<dbReference type="AlphaFoldDB" id="A0AAI9ZSE0"/>
<comment type="caution">
    <text evidence="1">The sequence shown here is derived from an EMBL/GenBank/DDBJ whole genome shotgun (WGS) entry which is preliminary data.</text>
</comment>
<sequence>MAYTECGLRVVVSKVLGLSGAFFLFVTCLKPSSFQWVAWPLSNTTVQKKIIPARFFFHWTTPYILPISGNRMFPVGRHIYTHSHEPKIRLYIAHRHWDAQQLKLPASVARSWITCFSHSLLLELFGTSEIHRDFQLVPCQDHCHFASLSPFCQTCRA</sequence>
<dbReference type="EMBL" id="JAHMHQ010000009">
    <property type="protein sequence ID" value="KAK1637340.1"/>
    <property type="molecule type" value="Genomic_DNA"/>
</dbReference>
<name>A0AAI9ZSE0_9PEZI</name>
<protein>
    <submittedName>
        <fullName evidence="1">Uncharacterized protein</fullName>
    </submittedName>
</protein>
<accession>A0AAI9ZSE0</accession>
<reference evidence="1" key="1">
    <citation type="submission" date="2021-06" db="EMBL/GenBank/DDBJ databases">
        <title>Comparative genomics, transcriptomics and evolutionary studies reveal genomic signatures of adaptation to plant cell wall in hemibiotrophic fungi.</title>
        <authorList>
            <consortium name="DOE Joint Genome Institute"/>
            <person name="Baroncelli R."/>
            <person name="Diaz J.F."/>
            <person name="Benocci T."/>
            <person name="Peng M."/>
            <person name="Battaglia E."/>
            <person name="Haridas S."/>
            <person name="Andreopoulos W."/>
            <person name="Labutti K."/>
            <person name="Pangilinan J."/>
            <person name="Floch G.L."/>
            <person name="Makela M.R."/>
            <person name="Henrissat B."/>
            <person name="Grigoriev I.V."/>
            <person name="Crouch J.A."/>
            <person name="De Vries R.P."/>
            <person name="Sukno S.A."/>
            <person name="Thon M.R."/>
        </authorList>
    </citation>
    <scope>NUCLEOTIDE SEQUENCE</scope>
    <source>
        <strain evidence="1">CBS 102054</strain>
    </source>
</reference>
<keyword evidence="2" id="KW-1185">Reference proteome</keyword>
<dbReference type="GeneID" id="85475204"/>
<evidence type="ECO:0000313" key="2">
    <source>
        <dbReference type="Proteomes" id="UP001243989"/>
    </source>
</evidence>
<evidence type="ECO:0000313" key="1">
    <source>
        <dbReference type="EMBL" id="KAK1637340.1"/>
    </source>
</evidence>